<dbReference type="Gene3D" id="3.40.640.10">
    <property type="entry name" value="Type I PLP-dependent aspartate aminotransferase-like (Major domain)"/>
    <property type="match status" value="1"/>
</dbReference>
<keyword evidence="4" id="KW-0032">Aminotransferase</keyword>
<feature type="active site" description="Proton acceptor" evidence="1">
    <location>
        <position position="187"/>
    </location>
</feature>
<dbReference type="PANTHER" id="PTHR30244">
    <property type="entry name" value="TRANSAMINASE"/>
    <property type="match status" value="1"/>
</dbReference>
<feature type="modified residue" description="N6-(pyridoxal phosphate)lysine" evidence="2">
    <location>
        <position position="187"/>
    </location>
</feature>
<keyword evidence="4" id="KW-0808">Transferase</keyword>
<dbReference type="OrthoDB" id="9804264at2"/>
<comment type="similarity">
    <text evidence="3">Belongs to the DegT/DnrJ/EryC1 family.</text>
</comment>
<dbReference type="CDD" id="cd00616">
    <property type="entry name" value="AHBA_syn"/>
    <property type="match status" value="1"/>
</dbReference>
<dbReference type="InterPro" id="IPR015422">
    <property type="entry name" value="PyrdxlP-dep_Trfase_small"/>
</dbReference>
<name>A0A437PUQ3_9BACT</name>
<evidence type="ECO:0000256" key="2">
    <source>
        <dbReference type="PIRSR" id="PIRSR000390-2"/>
    </source>
</evidence>
<dbReference type="EMBL" id="SACY01000002">
    <property type="protein sequence ID" value="RVU25999.1"/>
    <property type="molecule type" value="Genomic_DNA"/>
</dbReference>
<dbReference type="PANTHER" id="PTHR30244:SF42">
    <property type="entry name" value="UDP-2-ACETAMIDO-2-DEOXY-3-OXO-D-GLUCURONATE AMINOTRANSFERASE"/>
    <property type="match status" value="1"/>
</dbReference>
<gene>
    <name evidence="4" type="ORF">EOJ36_03730</name>
</gene>
<reference evidence="4 5" key="1">
    <citation type="submission" date="2019-01" db="EMBL/GenBank/DDBJ databases">
        <authorList>
            <person name="Chen W.-M."/>
        </authorList>
    </citation>
    <scope>NUCLEOTIDE SEQUENCE [LARGE SCALE GENOMIC DNA]</scope>
    <source>
        <strain evidence="4 5">FSY-15</strain>
    </source>
</reference>
<sequence>MVDLKSQYNRLKGPIDEAIQSTIDNTRFIKGPNFTKFQEELSAYLNNAYVIACANGTDALQIAFMALNLEKGDEVIVPAFTYAATAEVIGLLGLTPVMVDVDPQTFNLTVENIRPALTSKTKAIVPVHLFGQCAEMEGILKFAKEHNLYVIEDTAQAIGSTYTFSDGTKEFAGCMGDIGTTSFFPSKNLGCFGDGGAIFTRNTELAERLRMIANHGQAKQYFHEIIGVNSRLDELQAAILRVKLPELDDFNERRRNVADFYDQRLSKIPEISTPFRNPKSSHVFHQYTILVKSERVISDRVEIGGRRDELKNYLATKGIPSMIYYPMPLDEQKAFSSIGRVVGNLEKSKQLCKEVLSLPIHTEMDEEQLTYITEQIIEFFKQQ</sequence>
<dbReference type="Pfam" id="PF01041">
    <property type="entry name" value="DegT_DnrJ_EryC1"/>
    <property type="match status" value="1"/>
</dbReference>
<dbReference type="GO" id="GO:0030170">
    <property type="term" value="F:pyridoxal phosphate binding"/>
    <property type="evidence" value="ECO:0007669"/>
    <property type="project" value="TreeGrafter"/>
</dbReference>
<dbReference type="GO" id="GO:0008483">
    <property type="term" value="F:transaminase activity"/>
    <property type="evidence" value="ECO:0007669"/>
    <property type="project" value="UniProtKB-KW"/>
</dbReference>
<comment type="caution">
    <text evidence="4">The sequence shown here is derived from an EMBL/GenBank/DDBJ whole genome shotgun (WGS) entry which is preliminary data.</text>
</comment>
<dbReference type="InterPro" id="IPR015424">
    <property type="entry name" value="PyrdxlP-dep_Trfase"/>
</dbReference>
<organism evidence="4 5">
    <name type="scientific">Sandaracinomonas limnophila</name>
    <dbReference type="NCBI Taxonomy" id="1862386"/>
    <lineage>
        <taxon>Bacteria</taxon>
        <taxon>Pseudomonadati</taxon>
        <taxon>Bacteroidota</taxon>
        <taxon>Cytophagia</taxon>
        <taxon>Cytophagales</taxon>
        <taxon>Flectobacillaceae</taxon>
        <taxon>Sandaracinomonas</taxon>
    </lineage>
</organism>
<evidence type="ECO:0000256" key="3">
    <source>
        <dbReference type="RuleBase" id="RU004508"/>
    </source>
</evidence>
<accession>A0A437PUQ3</accession>
<evidence type="ECO:0000256" key="1">
    <source>
        <dbReference type="PIRSR" id="PIRSR000390-1"/>
    </source>
</evidence>
<protein>
    <submittedName>
        <fullName evidence="4">DegT/DnrJ/EryC1/StrS family aminotransferase</fullName>
    </submittedName>
</protein>
<evidence type="ECO:0000313" key="4">
    <source>
        <dbReference type="EMBL" id="RVU25999.1"/>
    </source>
</evidence>
<dbReference type="InterPro" id="IPR000653">
    <property type="entry name" value="DegT/StrS_aminotransferase"/>
</dbReference>
<evidence type="ECO:0000313" key="5">
    <source>
        <dbReference type="Proteomes" id="UP000282832"/>
    </source>
</evidence>
<dbReference type="PIRSF" id="PIRSF000390">
    <property type="entry name" value="PLP_StrS"/>
    <property type="match status" value="1"/>
</dbReference>
<dbReference type="Gene3D" id="3.90.1150.10">
    <property type="entry name" value="Aspartate Aminotransferase, domain 1"/>
    <property type="match status" value="1"/>
</dbReference>
<proteinExistence type="inferred from homology"/>
<dbReference type="Proteomes" id="UP000282832">
    <property type="component" value="Unassembled WGS sequence"/>
</dbReference>
<keyword evidence="5" id="KW-1185">Reference proteome</keyword>
<keyword evidence="2 3" id="KW-0663">Pyridoxal phosphate</keyword>
<dbReference type="InterPro" id="IPR015421">
    <property type="entry name" value="PyrdxlP-dep_Trfase_major"/>
</dbReference>
<dbReference type="GO" id="GO:0000271">
    <property type="term" value="P:polysaccharide biosynthetic process"/>
    <property type="evidence" value="ECO:0007669"/>
    <property type="project" value="TreeGrafter"/>
</dbReference>
<dbReference type="SUPFAM" id="SSF53383">
    <property type="entry name" value="PLP-dependent transferases"/>
    <property type="match status" value="1"/>
</dbReference>
<dbReference type="AlphaFoldDB" id="A0A437PUQ3"/>